<proteinExistence type="predicted"/>
<organism evidence="2 3">
    <name type="scientific">Candidatus Uhrbacteria bacterium RIFOXYB2_FULL_45_11</name>
    <dbReference type="NCBI Taxonomy" id="1802421"/>
    <lineage>
        <taxon>Bacteria</taxon>
        <taxon>Candidatus Uhriibacteriota</taxon>
    </lineage>
</organism>
<gene>
    <name evidence="2" type="ORF">A2318_00415</name>
</gene>
<dbReference type="STRING" id="1802421.A2318_00415"/>
<sequence>MPNLEEVYKRLEKNKKRKREIGKMIADELSHSSRHKEIKEEMMALREEKKAIEQTVQAGNPDFKEIEELKAEIQTDTEVLSDLALNMYMKDETVEIVDEYDQKWYPSFKVAFKKGNG</sequence>
<accession>A0A1F7W145</accession>
<name>A0A1F7W145_9BACT</name>
<dbReference type="AlphaFoldDB" id="A0A1F7W145"/>
<evidence type="ECO:0000256" key="1">
    <source>
        <dbReference type="SAM" id="Coils"/>
    </source>
</evidence>
<reference evidence="2 3" key="1">
    <citation type="journal article" date="2016" name="Nat. Commun.">
        <title>Thousands of microbial genomes shed light on interconnected biogeochemical processes in an aquifer system.</title>
        <authorList>
            <person name="Anantharaman K."/>
            <person name="Brown C.T."/>
            <person name="Hug L.A."/>
            <person name="Sharon I."/>
            <person name="Castelle C.J."/>
            <person name="Probst A.J."/>
            <person name="Thomas B.C."/>
            <person name="Singh A."/>
            <person name="Wilkins M.J."/>
            <person name="Karaoz U."/>
            <person name="Brodie E.L."/>
            <person name="Williams K.H."/>
            <person name="Hubbard S.S."/>
            <person name="Banfield J.F."/>
        </authorList>
    </citation>
    <scope>NUCLEOTIDE SEQUENCE [LARGE SCALE GENOMIC DNA]</scope>
</reference>
<dbReference type="EMBL" id="MGFD01000066">
    <property type="protein sequence ID" value="OGL96512.1"/>
    <property type="molecule type" value="Genomic_DNA"/>
</dbReference>
<evidence type="ECO:0000313" key="3">
    <source>
        <dbReference type="Proteomes" id="UP000177331"/>
    </source>
</evidence>
<keyword evidence="1" id="KW-0175">Coiled coil</keyword>
<protein>
    <submittedName>
        <fullName evidence="2">Uncharacterized protein</fullName>
    </submittedName>
</protein>
<feature type="coiled-coil region" evidence="1">
    <location>
        <begin position="1"/>
        <end position="86"/>
    </location>
</feature>
<evidence type="ECO:0000313" key="2">
    <source>
        <dbReference type="EMBL" id="OGL96512.1"/>
    </source>
</evidence>
<dbReference type="Proteomes" id="UP000177331">
    <property type="component" value="Unassembled WGS sequence"/>
</dbReference>
<comment type="caution">
    <text evidence="2">The sequence shown here is derived from an EMBL/GenBank/DDBJ whole genome shotgun (WGS) entry which is preliminary data.</text>
</comment>